<dbReference type="PANTHER" id="PTHR12210">
    <property type="entry name" value="DULLARD PROTEIN PHOSPHATASE"/>
    <property type="match status" value="1"/>
</dbReference>
<dbReference type="Pfam" id="PF03031">
    <property type="entry name" value="NIF"/>
    <property type="match status" value="1"/>
</dbReference>
<evidence type="ECO:0000256" key="8">
    <source>
        <dbReference type="ARBA" id="ARBA00022946"/>
    </source>
</evidence>
<evidence type="ECO:0000256" key="1">
    <source>
        <dbReference type="ARBA" id="ARBA00004434"/>
    </source>
</evidence>
<comment type="subcellular location">
    <subcellularLocation>
        <location evidence="1 13">Mitochondrion inner membrane</location>
        <topology evidence="1 13">Single-pass membrane protein</topology>
    </subcellularLocation>
</comment>
<reference evidence="15 16" key="1">
    <citation type="journal article" date="2013" name="Curr. Biol.">
        <title>Shared signatures of parasitism and phylogenomics unite Cryptomycota and microsporidia.</title>
        <authorList>
            <person name="James T.Y."/>
            <person name="Pelin A."/>
            <person name="Bonen L."/>
            <person name="Ahrendt S."/>
            <person name="Sain D."/>
            <person name="Corradi N."/>
            <person name="Stajich J.E."/>
        </authorList>
    </citation>
    <scope>NUCLEOTIDE SEQUENCE [LARGE SCALE GENOMIC DNA]</scope>
    <source>
        <strain evidence="15 16">CSF55</strain>
    </source>
</reference>
<keyword evidence="12" id="KW-0472">Membrane</keyword>
<dbReference type="CDD" id="cd07521">
    <property type="entry name" value="HAD_FCP1-like"/>
    <property type="match status" value="1"/>
</dbReference>
<dbReference type="HOGENOM" id="CLU_763234_0_0_1"/>
<dbReference type="EMBL" id="KE560897">
    <property type="protein sequence ID" value="EPZ35030.1"/>
    <property type="molecule type" value="Genomic_DNA"/>
</dbReference>
<proteinExistence type="inferred from homology"/>
<evidence type="ECO:0000256" key="7">
    <source>
        <dbReference type="ARBA" id="ARBA00022927"/>
    </source>
</evidence>
<dbReference type="AlphaFoldDB" id="A0A075AXJ7"/>
<dbReference type="STRING" id="988480.A0A075AXJ7"/>
<comment type="similarity">
    <text evidence="2 13">Belongs to the TIM50 family.</text>
</comment>
<feature type="domain" description="FCP1 homology" evidence="14">
    <location>
        <begin position="79"/>
        <end position="223"/>
    </location>
</feature>
<organism evidence="15 16">
    <name type="scientific">Rozella allomycis (strain CSF55)</name>
    <dbReference type="NCBI Taxonomy" id="988480"/>
    <lineage>
        <taxon>Eukaryota</taxon>
        <taxon>Fungi</taxon>
        <taxon>Fungi incertae sedis</taxon>
        <taxon>Cryptomycota</taxon>
        <taxon>Cryptomycota incertae sedis</taxon>
        <taxon>Rozella</taxon>
    </lineage>
</organism>
<dbReference type="InterPro" id="IPR004274">
    <property type="entry name" value="FCP1_dom"/>
</dbReference>
<comment type="function">
    <text evidence="13">Essential component of the TIM23 complex, a complex that mediates the translocation of transit peptide-containing proteins across the mitochondrial inner membrane.</text>
</comment>
<dbReference type="InterPro" id="IPR036412">
    <property type="entry name" value="HAD-like_sf"/>
</dbReference>
<dbReference type="GO" id="GO:0015031">
    <property type="term" value="P:protein transport"/>
    <property type="evidence" value="ECO:0007669"/>
    <property type="project" value="UniProtKB-KW"/>
</dbReference>
<keyword evidence="4 13" id="KW-0813">Transport</keyword>
<keyword evidence="6" id="KW-0999">Mitochondrion inner membrane</keyword>
<keyword evidence="9" id="KW-1133">Transmembrane helix</keyword>
<dbReference type="SMART" id="SM00577">
    <property type="entry name" value="CPDc"/>
    <property type="match status" value="1"/>
</dbReference>
<evidence type="ECO:0000256" key="4">
    <source>
        <dbReference type="ARBA" id="ARBA00022448"/>
    </source>
</evidence>
<keyword evidence="10 13" id="KW-0811">Translocation</keyword>
<name>A0A075AXJ7_ROZAC</name>
<dbReference type="Gene3D" id="3.40.50.1000">
    <property type="entry name" value="HAD superfamily/HAD-like"/>
    <property type="match status" value="1"/>
</dbReference>
<keyword evidence="5" id="KW-0812">Transmembrane</keyword>
<evidence type="ECO:0000256" key="3">
    <source>
        <dbReference type="ARBA" id="ARBA00020799"/>
    </source>
</evidence>
<sequence length="363" mass="42848">MPNSSENKKTLWLPYALLSAVGLSILYRFGRADEDYPNLENENAFQGFIRRVPLRVEDFWNYYSQPRAKKLLPDPLPAPYQKPYTLVINLDKFIVCHVFDKNIGKWRIAKRPGIEEFLYNLAFHYELVVFTKMNANDAVMIMDNLDPLHAIVGYRLYSDSTHFKNGVHLKDIGMLNRDMKKVVMLDYEEPSLQLHPENSVKIKAWNGEFDYSIDSYIDFFETLAASNTEDVREYLKAYKDKNVVEDFDKLMREKYEIARENQLKTLQVMQTASGIKKWLGLKTQNTNDEYVVPTYDEFKVLKRQERQKIVEHYKKELAAEVEKQKKMQEEYMKEHPFSVIDMARALINGPQVIQQVHLPYRFN</sequence>
<keyword evidence="7 13" id="KW-0653">Protein transport</keyword>
<keyword evidence="8 13" id="KW-0809">Transit peptide</keyword>
<dbReference type="InterPro" id="IPR050365">
    <property type="entry name" value="TIM50"/>
</dbReference>
<evidence type="ECO:0000313" key="15">
    <source>
        <dbReference type="EMBL" id="EPZ35030.1"/>
    </source>
</evidence>
<accession>A0A075AXJ7</accession>
<evidence type="ECO:0000256" key="9">
    <source>
        <dbReference type="ARBA" id="ARBA00022989"/>
    </source>
</evidence>
<evidence type="ECO:0000256" key="12">
    <source>
        <dbReference type="ARBA" id="ARBA00023136"/>
    </source>
</evidence>
<dbReference type="PROSITE" id="PS50969">
    <property type="entry name" value="FCP1"/>
    <property type="match status" value="1"/>
</dbReference>
<evidence type="ECO:0000313" key="16">
    <source>
        <dbReference type="Proteomes" id="UP000030755"/>
    </source>
</evidence>
<evidence type="ECO:0000256" key="5">
    <source>
        <dbReference type="ARBA" id="ARBA00022692"/>
    </source>
</evidence>
<evidence type="ECO:0000256" key="11">
    <source>
        <dbReference type="ARBA" id="ARBA00023128"/>
    </source>
</evidence>
<evidence type="ECO:0000256" key="2">
    <source>
        <dbReference type="ARBA" id="ARBA00006344"/>
    </source>
</evidence>
<evidence type="ECO:0000256" key="10">
    <source>
        <dbReference type="ARBA" id="ARBA00023010"/>
    </source>
</evidence>
<evidence type="ECO:0000256" key="6">
    <source>
        <dbReference type="ARBA" id="ARBA00022792"/>
    </source>
</evidence>
<dbReference type="GO" id="GO:0005744">
    <property type="term" value="C:TIM23 mitochondrial import inner membrane translocase complex"/>
    <property type="evidence" value="ECO:0007669"/>
    <property type="project" value="UniProtKB-UniRule"/>
</dbReference>
<protein>
    <recommendedName>
        <fullName evidence="3 13">Mitochondrial import inner membrane translocase subunit TIM50</fullName>
    </recommendedName>
</protein>
<keyword evidence="16" id="KW-1185">Reference proteome</keyword>
<evidence type="ECO:0000259" key="14">
    <source>
        <dbReference type="PROSITE" id="PS50969"/>
    </source>
</evidence>
<dbReference type="OrthoDB" id="287041at2759"/>
<dbReference type="SUPFAM" id="SSF56784">
    <property type="entry name" value="HAD-like"/>
    <property type="match status" value="1"/>
</dbReference>
<dbReference type="FunFam" id="3.40.50.1000:FF:000019">
    <property type="entry name" value="Mitochondrial import inner membrane translocase subunit TIM50"/>
    <property type="match status" value="1"/>
</dbReference>
<evidence type="ECO:0000256" key="13">
    <source>
        <dbReference type="RuleBase" id="RU365079"/>
    </source>
</evidence>
<dbReference type="InterPro" id="IPR023214">
    <property type="entry name" value="HAD_sf"/>
</dbReference>
<gene>
    <name evidence="15" type="ORF">O9G_003216</name>
</gene>
<keyword evidence="11 13" id="KW-0496">Mitochondrion</keyword>
<dbReference type="Proteomes" id="UP000030755">
    <property type="component" value="Unassembled WGS sequence"/>
</dbReference>
<comment type="subunit">
    <text evidence="13">Component of the TIM23 complex.</text>
</comment>